<dbReference type="EMBL" id="WJEC01001601">
    <property type="protein sequence ID" value="KAF7478513.1"/>
    <property type="molecule type" value="Genomic_DNA"/>
</dbReference>
<evidence type="ECO:0000256" key="2">
    <source>
        <dbReference type="PROSITE-ProRule" id="PRU00122"/>
    </source>
</evidence>
<evidence type="ECO:0000256" key="1">
    <source>
        <dbReference type="ARBA" id="ARBA00022737"/>
    </source>
</evidence>
<dbReference type="FunFam" id="2.60.120.200:FF:000161">
    <property type="entry name" value="Laminin subunit alpha 1"/>
    <property type="match status" value="1"/>
</dbReference>
<dbReference type="Gene3D" id="2.60.120.200">
    <property type="match status" value="3"/>
</dbReference>
<feature type="disulfide bond" evidence="2">
    <location>
        <begin position="185"/>
        <end position="212"/>
    </location>
</feature>
<dbReference type="PANTHER" id="PTHR15036:SF81">
    <property type="entry name" value="LAMININ SUBUNIT ALPHA-1"/>
    <property type="match status" value="1"/>
</dbReference>
<feature type="domain" description="Laminin G" evidence="3">
    <location>
        <begin position="254"/>
        <end position="427"/>
    </location>
</feature>
<comment type="caution">
    <text evidence="2">Lacks conserved residue(s) required for the propagation of feature annotation.</text>
</comment>
<dbReference type="Pfam" id="PF00054">
    <property type="entry name" value="Laminin_G_1"/>
    <property type="match status" value="3"/>
</dbReference>
<dbReference type="InterPro" id="IPR001791">
    <property type="entry name" value="Laminin_G"/>
</dbReference>
<reference evidence="4" key="1">
    <citation type="submission" date="2020-08" db="EMBL/GenBank/DDBJ databases">
        <authorList>
            <person name="Shumante A."/>
            <person name="Zimin A.V."/>
            <person name="Puiu D."/>
            <person name="Salzberg S.L."/>
        </authorList>
    </citation>
    <scope>NUCLEOTIDE SEQUENCE</scope>
    <source>
        <strain evidence="4">WC2-LM</strain>
        <tissue evidence="4">Liver</tissue>
    </source>
</reference>
<dbReference type="AlphaFoldDB" id="A0A834V0M6"/>
<organism evidence="4 5">
    <name type="scientific">Marmota monax</name>
    <name type="common">Woodchuck</name>
    <dbReference type="NCBI Taxonomy" id="9995"/>
    <lineage>
        <taxon>Eukaryota</taxon>
        <taxon>Metazoa</taxon>
        <taxon>Chordata</taxon>
        <taxon>Craniata</taxon>
        <taxon>Vertebrata</taxon>
        <taxon>Euteleostomi</taxon>
        <taxon>Mammalia</taxon>
        <taxon>Eutheria</taxon>
        <taxon>Euarchontoglires</taxon>
        <taxon>Glires</taxon>
        <taxon>Rodentia</taxon>
        <taxon>Sciuromorpha</taxon>
        <taxon>Sciuridae</taxon>
        <taxon>Xerinae</taxon>
        <taxon>Marmotini</taxon>
        <taxon>Marmota</taxon>
    </lineage>
</organism>
<protein>
    <recommendedName>
        <fullName evidence="3">Laminin G domain-containing protein</fullName>
    </recommendedName>
</protein>
<proteinExistence type="predicted"/>
<keyword evidence="1" id="KW-0677">Repeat</keyword>
<feature type="domain" description="Laminin G" evidence="3">
    <location>
        <begin position="416"/>
        <end position="595"/>
    </location>
</feature>
<dbReference type="SUPFAM" id="SSF49899">
    <property type="entry name" value="Concanavalin A-like lectins/glucanases"/>
    <property type="match status" value="3"/>
</dbReference>
<dbReference type="PANTHER" id="PTHR15036">
    <property type="entry name" value="PIKACHURIN-LIKE PROTEIN"/>
    <property type="match status" value="1"/>
</dbReference>
<dbReference type="InterPro" id="IPR013320">
    <property type="entry name" value="ConA-like_dom_sf"/>
</dbReference>
<dbReference type="FunFam" id="2.60.120.200:FF:000119">
    <property type="entry name" value="Laminin subunit alpha 1"/>
    <property type="match status" value="1"/>
</dbReference>
<accession>A0A834V0M6</accession>
<dbReference type="PROSITE" id="PS50025">
    <property type="entry name" value="LAM_G_DOMAIN"/>
    <property type="match status" value="3"/>
</dbReference>
<evidence type="ECO:0000313" key="4">
    <source>
        <dbReference type="EMBL" id="KAF7478513.1"/>
    </source>
</evidence>
<keyword evidence="2" id="KW-1015">Disulfide bond</keyword>
<sequence>MGRKWAEPSACTWELTVFSPLCDQPIQSVSFLRGGYVELPPTSLSPESELLATFATQNNSGIILAALGRDAEKQNRRQAHVPFFSIMLVEGHIEVHVSSGDGTSLRKALLHAPTGTYGDRQEHSISLVRNRRIITVQLDETSPVELKLSALAESKTINISNLYIGGIPEDEEIPMLKMRKSFQGCIKNLIFNMELLDFTRAVGHEQADLDTCLLSERPKLPLHGEDSELLPEPSTLPHPEQCAVDIAPGYVPGAYQFGLSQSSHLMLPFNQSAVRRRLLVQLTIRTFASSGLIYYMAHQNQVDYATLQLHGGYLHFMFDLGKGRTKVSHPTLLSDGKWHTVKTEYFKRKGVMTVDGQESPMVTMVGDGTTLDVEGMLYLGGLPSQYRARNIGNMRKRNPKGLGESDLLVGKKLDTEEELEPDPDPKSAVKEGYRVRSDLNITLEFRTSSENGVLLGISSAKVDAIGLEIVSGKLLFHVNNGAGRITATYEPRAAKTLCDGRWHTLQANKSKHRVILTVDGNTVSAESPHTQSTSADTNNPIYVGGYPANVKQNCLSSRASFRGCLRKLTLIKGQQVQSYDLNTAFDLQGVFPHSCPGAES</sequence>
<evidence type="ECO:0000313" key="5">
    <source>
        <dbReference type="Proteomes" id="UP000662637"/>
    </source>
</evidence>
<feature type="domain" description="Laminin G" evidence="3">
    <location>
        <begin position="26"/>
        <end position="212"/>
    </location>
</feature>
<dbReference type="SMART" id="SM00282">
    <property type="entry name" value="LamG"/>
    <property type="match status" value="3"/>
</dbReference>
<evidence type="ECO:0000259" key="3">
    <source>
        <dbReference type="PROSITE" id="PS50025"/>
    </source>
</evidence>
<comment type="caution">
    <text evidence="4">The sequence shown here is derived from an EMBL/GenBank/DDBJ whole genome shotgun (WGS) entry which is preliminary data.</text>
</comment>
<dbReference type="InterPro" id="IPR050372">
    <property type="entry name" value="Neurexin-related_CASP"/>
</dbReference>
<dbReference type="Proteomes" id="UP000662637">
    <property type="component" value="Unassembled WGS sequence"/>
</dbReference>
<name>A0A834V0M6_MARMO</name>
<dbReference type="CDD" id="cd00110">
    <property type="entry name" value="LamG"/>
    <property type="match status" value="3"/>
</dbReference>
<gene>
    <name evidence="4" type="ORF">GHT09_010420</name>
</gene>